<dbReference type="PRINTS" id="PR01036">
    <property type="entry name" value="TCRTETB"/>
</dbReference>
<keyword evidence="2" id="KW-0813">Transport</keyword>
<feature type="transmembrane region" description="Helical" evidence="9">
    <location>
        <begin position="95"/>
        <end position="113"/>
    </location>
</feature>
<dbReference type="RefSeq" id="WP_319063921.1">
    <property type="nucleotide sequence ID" value="NZ_JARAYT010000042.1"/>
</dbReference>
<comment type="caution">
    <text evidence="11">The sequence shown here is derived from an EMBL/GenBank/DDBJ whole genome shotgun (WGS) entry which is preliminary data.</text>
</comment>
<dbReference type="PANTHER" id="PTHR42718">
    <property type="entry name" value="MAJOR FACILITATOR SUPERFAMILY MULTIDRUG TRANSPORTER MFSC"/>
    <property type="match status" value="1"/>
</dbReference>
<keyword evidence="5 9" id="KW-1133">Transmembrane helix</keyword>
<protein>
    <submittedName>
        <fullName evidence="11">MFS transporter</fullName>
    </submittedName>
</protein>
<evidence type="ECO:0000256" key="4">
    <source>
        <dbReference type="ARBA" id="ARBA00022692"/>
    </source>
</evidence>
<dbReference type="CDD" id="cd17321">
    <property type="entry name" value="MFS_MMR_MDR_like"/>
    <property type="match status" value="1"/>
</dbReference>
<proteinExistence type="predicted"/>
<dbReference type="InterPro" id="IPR011701">
    <property type="entry name" value="MFS"/>
</dbReference>
<feature type="transmembrane region" description="Helical" evidence="9">
    <location>
        <begin position="347"/>
        <end position="366"/>
    </location>
</feature>
<gene>
    <name evidence="11" type="ORF">PV662_47165</name>
</gene>
<dbReference type="Gene3D" id="1.20.1250.20">
    <property type="entry name" value="MFS general substrate transporter like domains"/>
    <property type="match status" value="1"/>
</dbReference>
<feature type="domain" description="Major facilitator superfamily (MFS) profile" evidence="10">
    <location>
        <begin position="29"/>
        <end position="506"/>
    </location>
</feature>
<feature type="transmembrane region" description="Helical" evidence="9">
    <location>
        <begin position="216"/>
        <end position="234"/>
    </location>
</feature>
<dbReference type="Pfam" id="PF07690">
    <property type="entry name" value="MFS_1"/>
    <property type="match status" value="1"/>
</dbReference>
<keyword evidence="12" id="KW-1185">Reference proteome</keyword>
<feature type="transmembrane region" description="Helical" evidence="9">
    <location>
        <begin position="180"/>
        <end position="204"/>
    </location>
</feature>
<evidence type="ECO:0000256" key="3">
    <source>
        <dbReference type="ARBA" id="ARBA00022475"/>
    </source>
</evidence>
<feature type="transmembrane region" description="Helical" evidence="9">
    <location>
        <begin position="372"/>
        <end position="398"/>
    </location>
</feature>
<evidence type="ECO:0000313" key="11">
    <source>
        <dbReference type="EMBL" id="MDX3707128.1"/>
    </source>
</evidence>
<organism evidence="11 12">
    <name type="scientific">Streptomyces europaeiscabiei</name>
    <dbReference type="NCBI Taxonomy" id="146819"/>
    <lineage>
        <taxon>Bacteria</taxon>
        <taxon>Bacillati</taxon>
        <taxon>Actinomycetota</taxon>
        <taxon>Actinomycetes</taxon>
        <taxon>Kitasatosporales</taxon>
        <taxon>Streptomycetaceae</taxon>
        <taxon>Streptomyces</taxon>
    </lineage>
</organism>
<evidence type="ECO:0000256" key="7">
    <source>
        <dbReference type="ARBA" id="ARBA00023251"/>
    </source>
</evidence>
<feature type="transmembrane region" description="Helical" evidence="9">
    <location>
        <begin position="284"/>
        <end position="306"/>
    </location>
</feature>
<dbReference type="InterPro" id="IPR004638">
    <property type="entry name" value="EmrB-like"/>
</dbReference>
<evidence type="ECO:0000256" key="6">
    <source>
        <dbReference type="ARBA" id="ARBA00023136"/>
    </source>
</evidence>
<keyword evidence="6 9" id="KW-0472">Membrane</keyword>
<feature type="transmembrane region" description="Helical" evidence="9">
    <location>
        <begin position="119"/>
        <end position="142"/>
    </location>
</feature>
<evidence type="ECO:0000256" key="8">
    <source>
        <dbReference type="SAM" id="MobiDB-lite"/>
    </source>
</evidence>
<dbReference type="SUPFAM" id="SSF103473">
    <property type="entry name" value="MFS general substrate transporter"/>
    <property type="match status" value="1"/>
</dbReference>
<feature type="region of interest" description="Disordered" evidence="8">
    <location>
        <begin position="507"/>
        <end position="538"/>
    </location>
</feature>
<feature type="transmembrane region" description="Helical" evidence="9">
    <location>
        <begin position="64"/>
        <end position="83"/>
    </location>
</feature>
<evidence type="ECO:0000256" key="9">
    <source>
        <dbReference type="SAM" id="Phobius"/>
    </source>
</evidence>
<evidence type="ECO:0000259" key="10">
    <source>
        <dbReference type="PROSITE" id="PS50850"/>
    </source>
</evidence>
<sequence>MTEASEPRTAAKTQDPAAGPAPHPQRWLILSTLCLAVMLVLLDNTVLTVAIPSMTESLGASTSSIQWVMNGYTLAVGGLLMTTGSLADRIGRRKALLIGVALFTLCSGVASMADSPAQLIAGRVGMGVGAALLMPSTLAVLMQVFDEKERPKAIGVWTGVAAAAVALGPVLGGVMLDHFWWGSVLLINVPVGLAALISMIILIPESRDPQVRRTDVPGVALSILMSVGLVYAIISVPEHGWSSPQALIPFAVGAVALISFTYWERRCEEPMLDVALFRNPAFSGAVGSTALTYLALAGSLFLFTQYLQFVLDYSPLEAGLGVVPMALALMVMTPFGPKIAEKIGTPGTMATGLAVMGVGLVTLSFLREGSGYLLALAGLAVMGAGAGIAMPTASTAMVSAIPVERAGVAGGLNSTMQEFGSACGVAVMGSLAAGLFSSRLPDAIPDEATHSIGQALGVAAAGEDPSQLVEQVRDAFVSGFSVSMRIGAAAAVAAGVVAWALLRRNSVPPEEPATQSAEATAQAPAPGIEKTPDTTGVS</sequence>
<keyword evidence="3" id="KW-1003">Cell membrane</keyword>
<dbReference type="InterPro" id="IPR036259">
    <property type="entry name" value="MFS_trans_sf"/>
</dbReference>
<accession>A0ABU4NYY2</accession>
<dbReference type="PANTHER" id="PTHR42718:SF42">
    <property type="entry name" value="EXPORT PROTEIN"/>
    <property type="match status" value="1"/>
</dbReference>
<name>A0ABU4NYY2_9ACTN</name>
<keyword evidence="7" id="KW-0046">Antibiotic resistance</keyword>
<dbReference type="InterPro" id="IPR020846">
    <property type="entry name" value="MFS_dom"/>
</dbReference>
<feature type="region of interest" description="Disordered" evidence="8">
    <location>
        <begin position="1"/>
        <end position="22"/>
    </location>
</feature>
<evidence type="ECO:0000256" key="1">
    <source>
        <dbReference type="ARBA" id="ARBA00004651"/>
    </source>
</evidence>
<comment type="subcellular location">
    <subcellularLocation>
        <location evidence="1">Cell membrane</location>
        <topology evidence="1">Multi-pass membrane protein</topology>
    </subcellularLocation>
</comment>
<feature type="transmembrane region" description="Helical" evidence="9">
    <location>
        <begin position="27"/>
        <end position="52"/>
    </location>
</feature>
<dbReference type="EMBL" id="JARAYU010000042">
    <property type="protein sequence ID" value="MDX3707128.1"/>
    <property type="molecule type" value="Genomic_DNA"/>
</dbReference>
<dbReference type="PROSITE" id="PS50850">
    <property type="entry name" value="MFS"/>
    <property type="match status" value="1"/>
</dbReference>
<evidence type="ECO:0000256" key="5">
    <source>
        <dbReference type="ARBA" id="ARBA00022989"/>
    </source>
</evidence>
<evidence type="ECO:0000313" key="12">
    <source>
        <dbReference type="Proteomes" id="UP001271274"/>
    </source>
</evidence>
<feature type="transmembrane region" description="Helical" evidence="9">
    <location>
        <begin position="154"/>
        <end position="174"/>
    </location>
</feature>
<reference evidence="11 12" key="1">
    <citation type="journal article" date="2023" name="Microb. Genom.">
        <title>Mesoterricola silvestris gen. nov., sp. nov., Mesoterricola sediminis sp. nov., Geothrix oryzae sp. nov., Geothrix edaphica sp. nov., Geothrix rubra sp. nov., and Geothrix limicola sp. nov., six novel members of Acidobacteriota isolated from soils.</title>
        <authorList>
            <person name="Weisberg A.J."/>
            <person name="Pearce E."/>
            <person name="Kramer C.G."/>
            <person name="Chang J.H."/>
            <person name="Clarke C.R."/>
        </authorList>
    </citation>
    <scope>NUCLEOTIDE SEQUENCE [LARGE SCALE GENOMIC DNA]</scope>
    <source>
        <strain evidence="11 12">ID09-01A</strain>
    </source>
</reference>
<dbReference type="Proteomes" id="UP001271274">
    <property type="component" value="Unassembled WGS sequence"/>
</dbReference>
<evidence type="ECO:0000256" key="2">
    <source>
        <dbReference type="ARBA" id="ARBA00022448"/>
    </source>
</evidence>
<feature type="transmembrane region" description="Helical" evidence="9">
    <location>
        <begin position="246"/>
        <end position="263"/>
    </location>
</feature>
<dbReference type="Gene3D" id="1.20.1720.10">
    <property type="entry name" value="Multidrug resistance protein D"/>
    <property type="match status" value="1"/>
</dbReference>
<keyword evidence="4 9" id="KW-0812">Transmembrane</keyword>
<dbReference type="NCBIfam" id="TIGR00711">
    <property type="entry name" value="efflux_EmrB"/>
    <property type="match status" value="1"/>
</dbReference>